<dbReference type="PANTHER" id="PTHR43800:SF1">
    <property type="entry name" value="PEPTIDYL-LYSINE N-ACETYLTRANSFERASE YJAB"/>
    <property type="match status" value="1"/>
</dbReference>
<dbReference type="RefSeq" id="WP_230633342.1">
    <property type="nucleotide sequence ID" value="NZ_CP009512.1"/>
</dbReference>
<evidence type="ECO:0000256" key="1">
    <source>
        <dbReference type="ARBA" id="ARBA00022679"/>
    </source>
</evidence>
<sequence>MKTGAGALIRVYRENDLEDMVRIWYDASVIAHPFVPASFWASYRPAMKKEYLPFSENYVYEQEGEVAGFISLAGEIVCALFVAPEAQGKGAGKELLEHAKSLKKRLFLKAYRDNKKAILFYEKNGLRATGQEVEEYTGCVQILMEWEDS</sequence>
<keyword evidence="2 4" id="KW-0012">Acyltransferase</keyword>
<dbReference type="EC" id="2.3.1.-" evidence="4"/>
<dbReference type="GO" id="GO:0016747">
    <property type="term" value="F:acyltransferase activity, transferring groups other than amino-acyl groups"/>
    <property type="evidence" value="ECO:0007669"/>
    <property type="project" value="InterPro"/>
</dbReference>
<dbReference type="InterPro" id="IPR016181">
    <property type="entry name" value="Acyl_CoA_acyltransferase"/>
</dbReference>
<dbReference type="SUPFAM" id="SSF55729">
    <property type="entry name" value="Acyl-CoA N-acyltransferases (Nat)"/>
    <property type="match status" value="1"/>
</dbReference>
<organism evidence="4 5">
    <name type="scientific">Methanosarcina mazei S-6</name>
    <dbReference type="NCBI Taxonomy" id="213585"/>
    <lineage>
        <taxon>Archaea</taxon>
        <taxon>Methanobacteriati</taxon>
        <taxon>Methanobacteriota</taxon>
        <taxon>Stenosarchaea group</taxon>
        <taxon>Methanomicrobia</taxon>
        <taxon>Methanosarcinales</taxon>
        <taxon>Methanosarcinaceae</taxon>
        <taxon>Methanosarcina</taxon>
    </lineage>
</organism>
<reference evidence="4 5" key="1">
    <citation type="submission" date="2014-07" db="EMBL/GenBank/DDBJ databases">
        <title>Methanogenic archaea and the global carbon cycle.</title>
        <authorList>
            <person name="Henriksen J.R."/>
            <person name="Luke J."/>
            <person name="Reinhart S."/>
            <person name="Benedict M.N."/>
            <person name="Youngblut N.D."/>
            <person name="Metcalf M.E."/>
            <person name="Whitaker R.J."/>
            <person name="Metcalf W.W."/>
        </authorList>
    </citation>
    <scope>NUCLEOTIDE SEQUENCE [LARGE SCALE GENOMIC DNA]</scope>
    <source>
        <strain evidence="4 5">S-6</strain>
    </source>
</reference>
<gene>
    <name evidence="4" type="ORF">MSMAS_0825</name>
</gene>
<evidence type="ECO:0000259" key="3">
    <source>
        <dbReference type="PROSITE" id="PS51186"/>
    </source>
</evidence>
<dbReference type="InterPro" id="IPR000182">
    <property type="entry name" value="GNAT_dom"/>
</dbReference>
<evidence type="ECO:0000313" key="5">
    <source>
        <dbReference type="Proteomes" id="UP000033097"/>
    </source>
</evidence>
<accession>A0A0E3LTS3</accession>
<evidence type="ECO:0000256" key="2">
    <source>
        <dbReference type="ARBA" id="ARBA00023315"/>
    </source>
</evidence>
<dbReference type="Pfam" id="PF13508">
    <property type="entry name" value="Acetyltransf_7"/>
    <property type="match status" value="1"/>
</dbReference>
<dbReference type="Proteomes" id="UP000033097">
    <property type="component" value="Chromosome"/>
</dbReference>
<protein>
    <submittedName>
        <fullName evidence="4">Acetyltransferase</fullName>
        <ecNumber evidence="4">2.3.1.-</ecNumber>
    </submittedName>
</protein>
<dbReference type="PROSITE" id="PS51186">
    <property type="entry name" value="GNAT"/>
    <property type="match status" value="1"/>
</dbReference>
<dbReference type="GeneID" id="24838447"/>
<dbReference type="Gene3D" id="3.40.630.30">
    <property type="match status" value="1"/>
</dbReference>
<keyword evidence="1 4" id="KW-0808">Transferase</keyword>
<feature type="domain" description="N-acetyltransferase" evidence="3">
    <location>
        <begin position="7"/>
        <end position="149"/>
    </location>
</feature>
<dbReference type="PANTHER" id="PTHR43800">
    <property type="entry name" value="PEPTIDYL-LYSINE N-ACETYLTRANSFERASE YJAB"/>
    <property type="match status" value="1"/>
</dbReference>
<dbReference type="KEGG" id="mmj:MSMAS_0825"/>
<dbReference type="STRING" id="213585.MSMAS_0825"/>
<dbReference type="PATRIC" id="fig|213585.10.peg.1021"/>
<dbReference type="HOGENOM" id="CLU_013985_21_2_2"/>
<proteinExistence type="predicted"/>
<dbReference type="EMBL" id="CP009512">
    <property type="protein sequence ID" value="AKB64021.1"/>
    <property type="molecule type" value="Genomic_DNA"/>
</dbReference>
<evidence type="ECO:0000313" key="4">
    <source>
        <dbReference type="EMBL" id="AKB64021.1"/>
    </source>
</evidence>
<name>A0A0E3LTS3_METMZ</name>
<dbReference type="CDD" id="cd04301">
    <property type="entry name" value="NAT_SF"/>
    <property type="match status" value="1"/>
</dbReference>
<dbReference type="AlphaFoldDB" id="A0A0E3LTS3"/>